<gene>
    <name evidence="2" type="ORF">GCM10011342_24370</name>
</gene>
<proteinExistence type="predicted"/>
<keyword evidence="3" id="KW-1185">Reference proteome</keyword>
<feature type="transmembrane region" description="Helical" evidence="1">
    <location>
        <begin position="27"/>
        <end position="47"/>
    </location>
</feature>
<evidence type="ECO:0000256" key="1">
    <source>
        <dbReference type="SAM" id="Phobius"/>
    </source>
</evidence>
<feature type="transmembrane region" description="Helical" evidence="1">
    <location>
        <begin position="94"/>
        <end position="113"/>
    </location>
</feature>
<dbReference type="Pfam" id="PF04186">
    <property type="entry name" value="FxsA"/>
    <property type="match status" value="1"/>
</dbReference>
<feature type="transmembrane region" description="Helical" evidence="1">
    <location>
        <begin position="68"/>
        <end position="88"/>
    </location>
</feature>
<reference evidence="2" key="1">
    <citation type="journal article" date="2014" name="Int. J. Syst. Evol. Microbiol.">
        <title>Complete genome sequence of Corynebacterium casei LMG S-19264T (=DSM 44701T), isolated from a smear-ripened cheese.</title>
        <authorList>
            <consortium name="US DOE Joint Genome Institute (JGI-PGF)"/>
            <person name="Walter F."/>
            <person name="Albersmeier A."/>
            <person name="Kalinowski J."/>
            <person name="Ruckert C."/>
        </authorList>
    </citation>
    <scope>NUCLEOTIDE SEQUENCE</scope>
    <source>
        <strain evidence="2">CGMCC 1.12921</strain>
    </source>
</reference>
<dbReference type="NCBIfam" id="NF008528">
    <property type="entry name" value="PRK11463.1-2"/>
    <property type="match status" value="1"/>
</dbReference>
<protein>
    <submittedName>
        <fullName evidence="2">Uncharacterized protein</fullName>
    </submittedName>
</protein>
<dbReference type="PANTHER" id="PTHR35335:SF1">
    <property type="entry name" value="UPF0716 PROTEIN FXSA"/>
    <property type="match status" value="1"/>
</dbReference>
<dbReference type="AlphaFoldDB" id="A0A8J2Y870"/>
<dbReference type="GO" id="GO:0016020">
    <property type="term" value="C:membrane"/>
    <property type="evidence" value="ECO:0007669"/>
    <property type="project" value="InterPro"/>
</dbReference>
<organism evidence="2 3">
    <name type="scientific">Aquisalinus flavus</name>
    <dbReference type="NCBI Taxonomy" id="1526572"/>
    <lineage>
        <taxon>Bacteria</taxon>
        <taxon>Pseudomonadati</taxon>
        <taxon>Pseudomonadota</taxon>
        <taxon>Alphaproteobacteria</taxon>
        <taxon>Parvularculales</taxon>
        <taxon>Parvularculaceae</taxon>
        <taxon>Aquisalinus</taxon>
    </lineage>
</organism>
<accession>A0A8J2Y870</accession>
<dbReference type="InterPro" id="IPR007313">
    <property type="entry name" value="FxsA"/>
</dbReference>
<dbReference type="RefSeq" id="WP_188158153.1">
    <property type="nucleotide sequence ID" value="NZ_BMGH01000001.1"/>
</dbReference>
<evidence type="ECO:0000313" key="2">
    <source>
        <dbReference type="EMBL" id="GGD14721.1"/>
    </source>
</evidence>
<keyword evidence="1" id="KW-0472">Membrane</keyword>
<sequence>MILYLFLLLIALPFIEIYILIKAGSVFGAGWVILATIATAVIGGAILRWQGLQALNRLRSDMQQQTSPVQPVVDGVFLLIAVPFLITPGFVTDTIGFLLLIPFVRHAIARAFLKKIKGSIDRGETRIMFRRF</sequence>
<dbReference type="PANTHER" id="PTHR35335">
    <property type="entry name" value="UPF0716 PROTEIN FXSA"/>
    <property type="match status" value="1"/>
</dbReference>
<comment type="caution">
    <text evidence="2">The sequence shown here is derived from an EMBL/GenBank/DDBJ whole genome shotgun (WGS) entry which is preliminary data.</text>
</comment>
<evidence type="ECO:0000313" key="3">
    <source>
        <dbReference type="Proteomes" id="UP000613582"/>
    </source>
</evidence>
<keyword evidence="1" id="KW-0812">Transmembrane</keyword>
<dbReference type="Proteomes" id="UP000613582">
    <property type="component" value="Unassembled WGS sequence"/>
</dbReference>
<reference evidence="2" key="2">
    <citation type="submission" date="2020-09" db="EMBL/GenBank/DDBJ databases">
        <authorList>
            <person name="Sun Q."/>
            <person name="Zhou Y."/>
        </authorList>
    </citation>
    <scope>NUCLEOTIDE SEQUENCE</scope>
    <source>
        <strain evidence="2">CGMCC 1.12921</strain>
    </source>
</reference>
<name>A0A8J2Y870_9PROT</name>
<dbReference type="EMBL" id="BMGH01000001">
    <property type="protein sequence ID" value="GGD14721.1"/>
    <property type="molecule type" value="Genomic_DNA"/>
</dbReference>
<keyword evidence="1" id="KW-1133">Transmembrane helix</keyword>